<proteinExistence type="predicted"/>
<dbReference type="RefSeq" id="WP_212017702.1">
    <property type="nucleotide sequence ID" value="NZ_JAAFYZ010000179.1"/>
</dbReference>
<protein>
    <submittedName>
        <fullName evidence="3">Uncharacterized protein</fullName>
    </submittedName>
</protein>
<reference evidence="3 4" key="1">
    <citation type="submission" date="2020-02" db="EMBL/GenBank/DDBJ databases">
        <title>Acidophilic actinobacteria isolated from forest soil.</title>
        <authorList>
            <person name="Golinska P."/>
        </authorList>
    </citation>
    <scope>NUCLEOTIDE SEQUENCE [LARGE SCALE GENOMIC DNA]</scope>
    <source>
        <strain evidence="3 4">NL8</strain>
    </source>
</reference>
<gene>
    <name evidence="3" type="ORF">KGQ19_36000</name>
</gene>
<evidence type="ECO:0000313" key="4">
    <source>
        <dbReference type="Proteomes" id="UP000730482"/>
    </source>
</evidence>
<accession>A0ABS5L1Q8</accession>
<organism evidence="3 4">
    <name type="scientific">Catenulispora pinistramenti</name>
    <dbReference type="NCBI Taxonomy" id="2705254"/>
    <lineage>
        <taxon>Bacteria</taxon>
        <taxon>Bacillati</taxon>
        <taxon>Actinomycetota</taxon>
        <taxon>Actinomycetes</taxon>
        <taxon>Catenulisporales</taxon>
        <taxon>Catenulisporaceae</taxon>
        <taxon>Catenulispora</taxon>
    </lineage>
</organism>
<evidence type="ECO:0000313" key="3">
    <source>
        <dbReference type="EMBL" id="MBS2552273.1"/>
    </source>
</evidence>
<dbReference type="Proteomes" id="UP000730482">
    <property type="component" value="Unassembled WGS sequence"/>
</dbReference>
<sequence>MLTTLRRRVPAVAAVLALIASLAIATTMTAPKARAADCTWEPGPRGSTICVIQGQTPGGKDPGKKGTGVDINCDAAGNIVYNGTTYRCALGIWSFSGGCYITAVVPQPPTNDPIWGTDDPATHRLQWEDCTHIPPTLVGAIKIVGPCDGYCGGDDPVVRITKELEIAKPDLGMAPPGGPGATGMVNENVWLWSNGLDTSTQIRRAANVVGTRTFVSADWVVTRTTPSSGTIATLHCTSDNEYTAADGSAPSPDPACGFQFTAPGTYTVTVTTSWTLVITQDGTQSTTQNVTSTPNTTNITINEGESTNG</sequence>
<feature type="signal peptide" evidence="2">
    <location>
        <begin position="1"/>
        <end position="25"/>
    </location>
</feature>
<name>A0ABS5L1Q8_9ACTN</name>
<feature type="chain" id="PRO_5047172885" evidence="2">
    <location>
        <begin position="26"/>
        <end position="309"/>
    </location>
</feature>
<keyword evidence="2" id="KW-0732">Signal</keyword>
<feature type="region of interest" description="Disordered" evidence="1">
    <location>
        <begin position="284"/>
        <end position="309"/>
    </location>
</feature>
<evidence type="ECO:0000256" key="1">
    <source>
        <dbReference type="SAM" id="MobiDB-lite"/>
    </source>
</evidence>
<evidence type="ECO:0000256" key="2">
    <source>
        <dbReference type="SAM" id="SignalP"/>
    </source>
</evidence>
<comment type="caution">
    <text evidence="3">The sequence shown here is derived from an EMBL/GenBank/DDBJ whole genome shotgun (WGS) entry which is preliminary data.</text>
</comment>
<dbReference type="EMBL" id="JAAFYZ010000179">
    <property type="protein sequence ID" value="MBS2552273.1"/>
    <property type="molecule type" value="Genomic_DNA"/>
</dbReference>
<keyword evidence="4" id="KW-1185">Reference proteome</keyword>